<dbReference type="RefSeq" id="WP_141402566.1">
    <property type="nucleotide sequence ID" value="NZ_OBML01000003.1"/>
</dbReference>
<evidence type="ECO:0000313" key="2">
    <source>
        <dbReference type="EMBL" id="SOB99834.1"/>
    </source>
</evidence>
<reference evidence="2 3" key="1">
    <citation type="submission" date="2017-08" db="EMBL/GenBank/DDBJ databases">
        <authorList>
            <person name="de Groot N.N."/>
        </authorList>
    </citation>
    <scope>NUCLEOTIDE SEQUENCE [LARGE SCALE GENOMIC DNA]</scope>
    <source>
        <strain evidence="2 3">USBA 352</strain>
    </source>
</reference>
<accession>A0A285S4J3</accession>
<protein>
    <submittedName>
        <fullName evidence="2">Uncharacterized protein</fullName>
    </submittedName>
</protein>
<dbReference type="EMBL" id="OBML01000003">
    <property type="protein sequence ID" value="SOB99834.1"/>
    <property type="molecule type" value="Genomic_DNA"/>
</dbReference>
<dbReference type="AlphaFoldDB" id="A0A285S4J3"/>
<name>A0A285S4J3_9HYPH</name>
<feature type="region of interest" description="Disordered" evidence="1">
    <location>
        <begin position="1"/>
        <end position="26"/>
    </location>
</feature>
<organism evidence="2 3">
    <name type="scientific">Stappia indica</name>
    <dbReference type="NCBI Taxonomy" id="538381"/>
    <lineage>
        <taxon>Bacteria</taxon>
        <taxon>Pseudomonadati</taxon>
        <taxon>Pseudomonadota</taxon>
        <taxon>Alphaproteobacteria</taxon>
        <taxon>Hyphomicrobiales</taxon>
        <taxon>Stappiaceae</taxon>
        <taxon>Stappia</taxon>
    </lineage>
</organism>
<gene>
    <name evidence="2" type="ORF">SAMN05421512_103177</name>
</gene>
<evidence type="ECO:0000313" key="3">
    <source>
        <dbReference type="Proteomes" id="UP000219331"/>
    </source>
</evidence>
<proteinExistence type="predicted"/>
<sequence>MAPQTPPRAMAPPSSEAASRPPNPVEDFASLAVEEAAGFSVLACEEAADDDGEAEEAGLAVAELAVPGDAEVEDAEVEEVEDGAADGEAAPEEGVAVAGLAAAGPEDEEVAEEAGEALALPDDVLLAVEEEAGEEDPPAVGFALEAAAGGEDAEPDVELLVEPEAGLAEAEPVVVLAAGLDAVPGAAEAAEEEEGEDGDAVEAEELPEDAEAVFAAPTSLACRSMVTGLRPAPAAPLASVAFGSPAFGSADFEAVLLGSGFLLSAAMNGLSLGSFTGAGFRHGASIARPAASLPLTPLSMFAALAVQNKFAPWRVSPQAKKSFQRPHITPAARP</sequence>
<feature type="compositionally biased region" description="Pro residues" evidence="1">
    <location>
        <begin position="1"/>
        <end position="10"/>
    </location>
</feature>
<evidence type="ECO:0000256" key="1">
    <source>
        <dbReference type="SAM" id="MobiDB-lite"/>
    </source>
</evidence>
<dbReference type="STRING" id="538381.GCA_001696535_04289"/>
<feature type="compositionally biased region" description="Low complexity" evidence="1">
    <location>
        <begin position="11"/>
        <end position="20"/>
    </location>
</feature>
<dbReference type="Proteomes" id="UP000219331">
    <property type="component" value="Unassembled WGS sequence"/>
</dbReference>
<keyword evidence="3" id="KW-1185">Reference proteome</keyword>